<sequence>MNQPPALDARTVCQRLREAALGTHRLQVLDRPCKTDPLRVDIEGWRLMLELDAGRLLHCQSCQAPGGLQWQLDTRQRFGTDPVSLLSTWELARIEHLLETAG</sequence>
<dbReference type="Pfam" id="PF24745">
    <property type="entry name" value="DUF7693"/>
    <property type="match status" value="1"/>
</dbReference>
<name>A0ABY9NQW0_9PSED</name>
<protein>
    <recommendedName>
        <fullName evidence="1">DUF7693 domain-containing protein</fullName>
    </recommendedName>
</protein>
<reference evidence="2 3" key="1">
    <citation type="journal article" date="2023" name="Access Microbiol">
        <title>The genome of a steinernematid-associated Pseudomonas piscis bacterium encodes the biosynthesis of insect toxins.</title>
        <authorList>
            <person name="Awori R.M."/>
            <person name="Hendre P."/>
            <person name="Amugune N.O."/>
        </authorList>
    </citation>
    <scope>NUCLEOTIDE SEQUENCE [LARGE SCALE GENOMIC DNA]</scope>
    <source>
        <strain evidence="2 3">75</strain>
    </source>
</reference>
<proteinExistence type="predicted"/>
<accession>A0ABY9NQW0</accession>
<evidence type="ECO:0000313" key="3">
    <source>
        <dbReference type="Proteomes" id="UP001237292"/>
    </source>
</evidence>
<dbReference type="Proteomes" id="UP001237292">
    <property type="component" value="Chromosome"/>
</dbReference>
<feature type="domain" description="DUF7693" evidence="1">
    <location>
        <begin position="7"/>
        <end position="99"/>
    </location>
</feature>
<gene>
    <name evidence="2" type="ORF">QL104_15075</name>
</gene>
<evidence type="ECO:0000259" key="1">
    <source>
        <dbReference type="Pfam" id="PF24745"/>
    </source>
</evidence>
<keyword evidence="3" id="KW-1185">Reference proteome</keyword>
<dbReference type="RefSeq" id="WP_085597746.1">
    <property type="nucleotide sequence ID" value="NZ_CP133164.1"/>
</dbReference>
<evidence type="ECO:0000313" key="2">
    <source>
        <dbReference type="EMBL" id="WMN20662.1"/>
    </source>
</evidence>
<dbReference type="InterPro" id="IPR056110">
    <property type="entry name" value="DUF7693"/>
</dbReference>
<organism evidence="2 3">
    <name type="scientific">Pseudomonas piscis</name>
    <dbReference type="NCBI Taxonomy" id="2614538"/>
    <lineage>
        <taxon>Bacteria</taxon>
        <taxon>Pseudomonadati</taxon>
        <taxon>Pseudomonadota</taxon>
        <taxon>Gammaproteobacteria</taxon>
        <taxon>Pseudomonadales</taxon>
        <taxon>Pseudomonadaceae</taxon>
        <taxon>Pseudomonas</taxon>
    </lineage>
</organism>
<dbReference type="EMBL" id="CP133164">
    <property type="protein sequence ID" value="WMN20662.1"/>
    <property type="molecule type" value="Genomic_DNA"/>
</dbReference>